<proteinExistence type="predicted"/>
<evidence type="ECO:0000313" key="2">
    <source>
        <dbReference type="EMBL" id="MBD7988139.1"/>
    </source>
</evidence>
<feature type="chain" id="PRO_5046580755" description="Lipoprotein" evidence="1">
    <location>
        <begin position="21"/>
        <end position="130"/>
    </location>
</feature>
<dbReference type="EMBL" id="JACSQJ010000004">
    <property type="protein sequence ID" value="MBD7988139.1"/>
    <property type="molecule type" value="Genomic_DNA"/>
</dbReference>
<comment type="caution">
    <text evidence="2">The sequence shown here is derived from an EMBL/GenBank/DDBJ whole genome shotgun (WGS) entry which is preliminary data.</text>
</comment>
<organism evidence="2 3">
    <name type="scientific">Luteimonas colneyensis</name>
    <dbReference type="NCBI Taxonomy" id="2762230"/>
    <lineage>
        <taxon>Bacteria</taxon>
        <taxon>Pseudomonadati</taxon>
        <taxon>Pseudomonadota</taxon>
        <taxon>Gammaproteobacteria</taxon>
        <taxon>Lysobacterales</taxon>
        <taxon>Lysobacteraceae</taxon>
        <taxon>Luteimonas</taxon>
    </lineage>
</organism>
<keyword evidence="1" id="KW-0732">Signal</keyword>
<sequence>MRPIMLLLPMLLAACGPSPQDTPAPAAAAPPPRLDYPGKLGIPVRLDLLATADGGRAVAISRGWRGDVEFDGGSNARCAIDRGEAVELEPGSSREVELICGAAVQLPDDGRRGFRVLEDGREIAAGVVLP</sequence>
<gene>
    <name evidence="2" type="ORF">H9645_08870</name>
</gene>
<protein>
    <recommendedName>
        <fullName evidence="4">Lipoprotein</fullName>
    </recommendedName>
</protein>
<evidence type="ECO:0000256" key="1">
    <source>
        <dbReference type="SAM" id="SignalP"/>
    </source>
</evidence>
<name>A0ABR8UKM0_9GAMM</name>
<dbReference type="RefSeq" id="WP_191729342.1">
    <property type="nucleotide sequence ID" value="NZ_JACSQJ010000004.1"/>
</dbReference>
<reference evidence="2 3" key="1">
    <citation type="submission" date="2020-08" db="EMBL/GenBank/DDBJ databases">
        <title>A Genomic Blueprint of the Chicken Gut Microbiome.</title>
        <authorList>
            <person name="Gilroy R."/>
            <person name="Ravi A."/>
            <person name="Getino M."/>
            <person name="Pursley I."/>
            <person name="Horton D.L."/>
            <person name="Alikhan N.-F."/>
            <person name="Baker D."/>
            <person name="Gharbi K."/>
            <person name="Hall N."/>
            <person name="Watson M."/>
            <person name="Adriaenssens E.M."/>
            <person name="Foster-Nyarko E."/>
            <person name="Jarju S."/>
            <person name="Secka A."/>
            <person name="Antonio M."/>
            <person name="Oren A."/>
            <person name="Chaudhuri R."/>
            <person name="La Ragione R.M."/>
            <person name="Hildebrand F."/>
            <person name="Pallen M.J."/>
        </authorList>
    </citation>
    <scope>NUCLEOTIDE SEQUENCE [LARGE SCALE GENOMIC DNA]</scope>
    <source>
        <strain evidence="2 3">Sa2BVA3</strain>
    </source>
</reference>
<keyword evidence="3" id="KW-1185">Reference proteome</keyword>
<evidence type="ECO:0008006" key="4">
    <source>
        <dbReference type="Google" id="ProtNLM"/>
    </source>
</evidence>
<feature type="signal peptide" evidence="1">
    <location>
        <begin position="1"/>
        <end position="20"/>
    </location>
</feature>
<dbReference type="Proteomes" id="UP000647183">
    <property type="component" value="Unassembled WGS sequence"/>
</dbReference>
<accession>A0ABR8UKM0</accession>
<dbReference type="PROSITE" id="PS51257">
    <property type="entry name" value="PROKAR_LIPOPROTEIN"/>
    <property type="match status" value="1"/>
</dbReference>
<evidence type="ECO:0000313" key="3">
    <source>
        <dbReference type="Proteomes" id="UP000647183"/>
    </source>
</evidence>
<dbReference type="Gene3D" id="2.40.30.10">
    <property type="entry name" value="Translation factors"/>
    <property type="match status" value="1"/>
</dbReference>